<name>A0AAU9XVQ1_9CNID</name>
<evidence type="ECO:0000256" key="1">
    <source>
        <dbReference type="ARBA" id="ARBA00004141"/>
    </source>
</evidence>
<feature type="transmembrane region" description="Helical" evidence="6">
    <location>
        <begin position="66"/>
        <end position="86"/>
    </location>
</feature>
<dbReference type="GO" id="GO:0007166">
    <property type="term" value="P:cell surface receptor signaling pathway"/>
    <property type="evidence" value="ECO:0007669"/>
    <property type="project" value="InterPro"/>
</dbReference>
<feature type="transmembrane region" description="Helical" evidence="6">
    <location>
        <begin position="220"/>
        <end position="241"/>
    </location>
</feature>
<organism evidence="9 10">
    <name type="scientific">Pocillopora meandrina</name>
    <dbReference type="NCBI Taxonomy" id="46732"/>
    <lineage>
        <taxon>Eukaryota</taxon>
        <taxon>Metazoa</taxon>
        <taxon>Cnidaria</taxon>
        <taxon>Anthozoa</taxon>
        <taxon>Hexacorallia</taxon>
        <taxon>Scleractinia</taxon>
        <taxon>Astrocoeniina</taxon>
        <taxon>Pocilloporidae</taxon>
        <taxon>Pocillopora</taxon>
    </lineage>
</organism>
<dbReference type="Pfam" id="PF01825">
    <property type="entry name" value="GPS"/>
    <property type="match status" value="1"/>
</dbReference>
<evidence type="ECO:0000256" key="2">
    <source>
        <dbReference type="ARBA" id="ARBA00022692"/>
    </source>
</evidence>
<dbReference type="Gene3D" id="1.20.1070.10">
    <property type="entry name" value="Rhodopsin 7-helix transmembrane proteins"/>
    <property type="match status" value="1"/>
</dbReference>
<evidence type="ECO:0000313" key="9">
    <source>
        <dbReference type="EMBL" id="CAH3159368.1"/>
    </source>
</evidence>
<feature type="domain" description="G-protein coupled receptors family 2 profile 2" evidence="8">
    <location>
        <begin position="28"/>
        <end position="321"/>
    </location>
</feature>
<dbReference type="InterPro" id="IPR000832">
    <property type="entry name" value="GPCR_2_secretin-like"/>
</dbReference>
<evidence type="ECO:0000256" key="6">
    <source>
        <dbReference type="SAM" id="Phobius"/>
    </source>
</evidence>
<gene>
    <name evidence="9" type="ORF">PMEA_00031904</name>
</gene>
<dbReference type="PANTHER" id="PTHR12011:SF347">
    <property type="entry name" value="FI21270P1-RELATED"/>
    <property type="match status" value="1"/>
</dbReference>
<sequence length="369" mass="41895">EGFSGRGCHVVASQSNIEETVCSCNHLTHFALLSFFLFGFVFVLVCLFLFVCFSRDVHQLLSQIRLSLSVALGAGQFIFLVGINATKNKASCITAAAFMQYFLMASFCWMLVEGFYLYLFVVKVYNITEKMHMYHVMSWGLPIVMVGISLCIAAGKDGIESFTSDKYCWLSYTNNLIWIFAAFMAFVEVLNILILVRVIKEMTTLVQPMGEDNHIKQIRLGFKTCAVMIPLMGITWLFGLLSPWHKAFAYIFTIFNSTQVSIRSLVVITKSFRLLVHHRQFNSGEILTKMSEIGSSVWKLECPNYILTLGFLIFFFHCVRNSQIKERLKRRMKAIFPSSEVGNSARKSSRVNASDAGKIRAVEMQSFDT</sequence>
<proteinExistence type="predicted"/>
<dbReference type="PANTHER" id="PTHR12011">
    <property type="entry name" value="ADHESION G-PROTEIN COUPLED RECEPTOR"/>
    <property type="match status" value="1"/>
</dbReference>
<keyword evidence="4 6" id="KW-0472">Membrane</keyword>
<dbReference type="GO" id="GO:0005886">
    <property type="term" value="C:plasma membrane"/>
    <property type="evidence" value="ECO:0007669"/>
    <property type="project" value="TreeGrafter"/>
</dbReference>
<evidence type="ECO:0008006" key="11">
    <source>
        <dbReference type="Google" id="ProtNLM"/>
    </source>
</evidence>
<evidence type="ECO:0000256" key="4">
    <source>
        <dbReference type="ARBA" id="ARBA00023136"/>
    </source>
</evidence>
<dbReference type="PROSITE" id="PS50221">
    <property type="entry name" value="GAIN_B"/>
    <property type="match status" value="1"/>
</dbReference>
<protein>
    <recommendedName>
        <fullName evidence="11">G-protein coupled receptors family 2 profile 2 domain-containing protein</fullName>
    </recommendedName>
</protein>
<feature type="non-terminal residue" evidence="9">
    <location>
        <position position="1"/>
    </location>
</feature>
<dbReference type="InterPro" id="IPR017981">
    <property type="entry name" value="GPCR_2-like_7TM"/>
</dbReference>
<dbReference type="EMBL" id="CALNXJ010000071">
    <property type="protein sequence ID" value="CAH3159368.1"/>
    <property type="molecule type" value="Genomic_DNA"/>
</dbReference>
<accession>A0AAU9XVQ1</accession>
<comment type="subcellular location">
    <subcellularLocation>
        <location evidence="1">Membrane</location>
        <topology evidence="1">Multi-pass membrane protein</topology>
    </subcellularLocation>
</comment>
<evidence type="ECO:0000259" key="7">
    <source>
        <dbReference type="PROSITE" id="PS50221"/>
    </source>
</evidence>
<feature type="transmembrane region" description="Helical" evidence="6">
    <location>
        <begin position="30"/>
        <end position="54"/>
    </location>
</feature>
<evidence type="ECO:0000256" key="5">
    <source>
        <dbReference type="ARBA" id="ARBA00023157"/>
    </source>
</evidence>
<dbReference type="PRINTS" id="PR00249">
    <property type="entry name" value="GPCRSECRETIN"/>
</dbReference>
<keyword evidence="10" id="KW-1185">Reference proteome</keyword>
<dbReference type="InterPro" id="IPR057244">
    <property type="entry name" value="GAIN_B"/>
</dbReference>
<dbReference type="InterPro" id="IPR000203">
    <property type="entry name" value="GPS"/>
</dbReference>
<dbReference type="Proteomes" id="UP001159428">
    <property type="component" value="Unassembled WGS sequence"/>
</dbReference>
<dbReference type="GO" id="GO:0004930">
    <property type="term" value="F:G protein-coupled receptor activity"/>
    <property type="evidence" value="ECO:0007669"/>
    <property type="project" value="InterPro"/>
</dbReference>
<dbReference type="AlphaFoldDB" id="A0AAU9XVQ1"/>
<keyword evidence="2 6" id="KW-0812">Transmembrane</keyword>
<keyword evidence="5" id="KW-1015">Disulfide bond</keyword>
<comment type="caution">
    <text evidence="9">The sequence shown here is derived from an EMBL/GenBank/DDBJ whole genome shotgun (WGS) entry which is preliminary data.</text>
</comment>
<keyword evidence="3 6" id="KW-1133">Transmembrane helix</keyword>
<feature type="transmembrane region" description="Helical" evidence="6">
    <location>
        <begin position="98"/>
        <end position="121"/>
    </location>
</feature>
<reference evidence="9 10" key="1">
    <citation type="submission" date="2022-05" db="EMBL/GenBank/DDBJ databases">
        <authorList>
            <consortium name="Genoscope - CEA"/>
            <person name="William W."/>
        </authorList>
    </citation>
    <scope>NUCLEOTIDE SEQUENCE [LARGE SCALE GENOMIC DNA]</scope>
</reference>
<dbReference type="PROSITE" id="PS50261">
    <property type="entry name" value="G_PROTEIN_RECEP_F2_4"/>
    <property type="match status" value="1"/>
</dbReference>
<feature type="transmembrane region" description="Helical" evidence="6">
    <location>
        <begin position="175"/>
        <end position="199"/>
    </location>
</feature>
<dbReference type="Pfam" id="PF00002">
    <property type="entry name" value="7tm_2"/>
    <property type="match status" value="1"/>
</dbReference>
<evidence type="ECO:0000259" key="8">
    <source>
        <dbReference type="PROSITE" id="PS50261"/>
    </source>
</evidence>
<feature type="transmembrane region" description="Helical" evidence="6">
    <location>
        <begin position="305"/>
        <end position="322"/>
    </location>
</feature>
<feature type="transmembrane region" description="Helical" evidence="6">
    <location>
        <begin position="133"/>
        <end position="155"/>
    </location>
</feature>
<evidence type="ECO:0000313" key="10">
    <source>
        <dbReference type="Proteomes" id="UP001159428"/>
    </source>
</evidence>
<evidence type="ECO:0000256" key="3">
    <source>
        <dbReference type="ARBA" id="ARBA00022989"/>
    </source>
</evidence>
<feature type="domain" description="GAIN-B" evidence="7">
    <location>
        <begin position="1"/>
        <end position="40"/>
    </location>
</feature>